<dbReference type="AlphaFoldDB" id="A0A9W5TBL8"/>
<reference evidence="1" key="1">
    <citation type="submission" date="2019-12" db="EMBL/GenBank/DDBJ databases">
        <title>Genome sequence of Babesia ovis.</title>
        <authorList>
            <person name="Yamagishi J."/>
            <person name="Sevinc F."/>
            <person name="Xuan X."/>
        </authorList>
    </citation>
    <scope>NUCLEOTIDE SEQUENCE</scope>
    <source>
        <strain evidence="1">Selcuk</strain>
    </source>
</reference>
<dbReference type="EMBL" id="BLIY01000017">
    <property type="protein sequence ID" value="GFE54833.1"/>
    <property type="molecule type" value="Genomic_DNA"/>
</dbReference>
<name>A0A9W5TBL8_BABOV</name>
<comment type="caution">
    <text evidence="1">The sequence shown here is derived from an EMBL/GenBank/DDBJ whole genome shotgun (WGS) entry which is preliminary data.</text>
</comment>
<protein>
    <submittedName>
        <fullName evidence="1">Uncharacterized protein</fullName>
    </submittedName>
</protein>
<keyword evidence="2" id="KW-1185">Reference proteome</keyword>
<proteinExistence type="predicted"/>
<sequence>MDFYISSLAARIPCTRLHRQVQDPRGRLIAAFAVSDDGRLAAMATYPRDHLTVERSVNVLFKDGKAVRTSNYHKAVQRQRRLTEQHNELEFNVEQYIRQSLQLDNLGGLIEEVALSTPSLSNIIKNNAPEPSPEPRPVVPCAVVIYDTMYFNPVEEFIYGYRLNDALPYVSDGSSSSTSASAGISPNIKALIANKCLFRPNRVNFAHGDSLLVISSIDDGAKIFSMDTEYVELLCHFRPHLRSDVRLDRFVVLGCEVVLDDLEKPIVELPSIFTSPNMTCSACQNLVLKDLEACTNDALPYTVVIDCIMSVSGNPPLKMVVHSHWPSGEVNIASINQVCPAVEPLSPLMDFVVAPFHARINDTAEYAVLERLQNYWALEPYMHDEMKYLFQSDTPVECNYSNTLLNTKVQSLDHLEQCTLVAMYTPDSRLFVLDDSGTILGETSVPESEEALFAIDSNRNGSMIALIGSASVFLYRLRLSRDPEGVLSASLELHMQFPPVIGVGRREEILSACLGRDIGSRWLYVSVARGTVDAVMYIVDVMPAKGRDPVKRVLNMNSVVFPCVTDMLALESCLLVMPRHHRYLVQLTQEHLDNTDDTYSRQFCHFPVLATNKEALMLNGPVAPQNKGASDNFALLDYERDREISLANRTNPRLNVARWLDALYQYNALCMYKGRNIMAGVDPHDYLLPPLRRVQQQFPFAYDTKKFYDALMGVEFTGSPALMRAQCYEWVREALTRTGFVNPMYPLEVIYDDKLKMLDYVCAKICISQWENPSEIVFSLRTNDFLLLQLCNFLRISQRLEIACDSQGMIPCEKTMIYKKVSDLIPRMMGEGVHMPLRQTRTSLEREAFELMRQQLVPELLSIPPHKLKKIIRDRLYRLRKKISMLERYKQDHDIVDHSHEFTLDEVTRNDCRLPTFRESVEAHEVLLSEFAMRVRMKVLTTFYKANKEGGPDLEEFDSPN</sequence>
<dbReference type="OrthoDB" id="363620at2759"/>
<dbReference type="Proteomes" id="UP001057455">
    <property type="component" value="Unassembled WGS sequence"/>
</dbReference>
<organism evidence="1 2">
    <name type="scientific">Babesia ovis</name>
    <dbReference type="NCBI Taxonomy" id="5869"/>
    <lineage>
        <taxon>Eukaryota</taxon>
        <taxon>Sar</taxon>
        <taxon>Alveolata</taxon>
        <taxon>Apicomplexa</taxon>
        <taxon>Aconoidasida</taxon>
        <taxon>Piroplasmida</taxon>
        <taxon>Babesiidae</taxon>
        <taxon>Babesia</taxon>
    </lineage>
</organism>
<gene>
    <name evidence="1" type="ORF">BaOVIS_022370</name>
</gene>
<accession>A0A9W5TBL8</accession>
<evidence type="ECO:0000313" key="2">
    <source>
        <dbReference type="Proteomes" id="UP001057455"/>
    </source>
</evidence>
<evidence type="ECO:0000313" key="1">
    <source>
        <dbReference type="EMBL" id="GFE54833.1"/>
    </source>
</evidence>